<feature type="compositionally biased region" description="Basic and acidic residues" evidence="5">
    <location>
        <begin position="29"/>
        <end position="38"/>
    </location>
</feature>
<dbReference type="GeneID" id="106063124"/>
<dbReference type="RefSeq" id="XP_055873598.1">
    <property type="nucleotide sequence ID" value="XM_056017623.1"/>
</dbReference>
<evidence type="ECO:0000256" key="5">
    <source>
        <dbReference type="SAM" id="MobiDB-lite"/>
    </source>
</evidence>
<dbReference type="GO" id="GO:0005975">
    <property type="term" value="P:carbohydrate metabolic process"/>
    <property type="evidence" value="ECO:0007669"/>
    <property type="project" value="InterPro"/>
</dbReference>
<sequence length="705" mass="82106">MFRSRANEKDRGAEAGVNREVSVPLVKTQDGKEFDPKRKSSNNNSVASGIEPETEEAVQAQESKRRKRRIMKIAVYFMFGVIALGLFAMWLIHKDPVESLRFGADFIMTSKLRSLEVKNSQGDSVLYGEMGRALEATQYDRCWDNNSKTFEENCLHWRDTAELRVQRFTNNTSSCYRLQWDGLMPNKPAEDCYYLQRYNWFGYLTNATQPWPINDVTIENMDFYIEYPQEQSENLVPIWFGQQGVSIFLDSSFPFVFSWNVTDKRQFCIRSKLMTQEAGVPLTQLRYTICQSDSLKDVYSFTQQHREEQDIGFSHNKEHLLLSKPIHALSSRSNLQELLSQLRRNESQCSLLELHDEWESNFGDLELDPNYADQIQALFREAERLNCSPILPVSTFFSYKSPHFKEGVDRGYFVRDSQNIVTRMIRWRGQEGAALDVSNPKAEAWFKGHIGRLISEYKISALKLLHLSVPPDSTYYDRNMTYLEYTRKLYLDLATFSNVSLVLELATGFIPLPVYTPVRMNFYKQEDRYCLNTSIPFSLMLGLSGFPLLIADADRMADNSTTDEMFMRWLQIAIFFPMLEIPSIPILKNKTMQETLQWALSVRNEKILPNMTQLWKEQPDLPIIRPLWWVATDDLQALVINDQFMVGDHMMVAPFTCENEYKKNVYFPRGTWLRASTKQEYIGPNFYSITIKAANESVYFWKQGE</sequence>
<evidence type="ECO:0000256" key="6">
    <source>
        <dbReference type="SAM" id="Phobius"/>
    </source>
</evidence>
<dbReference type="InterPro" id="IPR013780">
    <property type="entry name" value="Glyco_hydro_b"/>
</dbReference>
<feature type="region of interest" description="Disordered" evidence="5">
    <location>
        <begin position="1"/>
        <end position="63"/>
    </location>
</feature>
<evidence type="ECO:0000256" key="3">
    <source>
        <dbReference type="ARBA" id="ARBA00023295"/>
    </source>
</evidence>
<protein>
    <submittedName>
        <fullName evidence="10">Myogenesis-regulating glycosidase-like isoform X1</fullName>
    </submittedName>
</protein>
<dbReference type="SUPFAM" id="SSF51011">
    <property type="entry name" value="Glycosyl hydrolase domain"/>
    <property type="match status" value="1"/>
</dbReference>
<dbReference type="Pfam" id="PF21365">
    <property type="entry name" value="Glyco_hydro_31_3rd"/>
    <property type="match status" value="1"/>
</dbReference>
<keyword evidence="6" id="KW-0812">Transmembrane</keyword>
<dbReference type="Pfam" id="PF01055">
    <property type="entry name" value="Glyco_hydro_31_2nd"/>
    <property type="match status" value="1"/>
</dbReference>
<reference evidence="10" key="1">
    <citation type="submission" date="2025-08" db="UniProtKB">
        <authorList>
            <consortium name="RefSeq"/>
        </authorList>
    </citation>
    <scope>IDENTIFICATION</scope>
</reference>
<name>A0A9W2ZF80_BIOGL</name>
<dbReference type="InterPro" id="IPR048395">
    <property type="entry name" value="Glyco_hydro_31_C"/>
</dbReference>
<evidence type="ECO:0000313" key="9">
    <source>
        <dbReference type="Proteomes" id="UP001165740"/>
    </source>
</evidence>
<evidence type="ECO:0000256" key="1">
    <source>
        <dbReference type="ARBA" id="ARBA00007806"/>
    </source>
</evidence>
<keyword evidence="2 4" id="KW-0378">Hydrolase</keyword>
<evidence type="ECO:0000256" key="4">
    <source>
        <dbReference type="RuleBase" id="RU361185"/>
    </source>
</evidence>
<dbReference type="Proteomes" id="UP001165740">
    <property type="component" value="Chromosome 1"/>
</dbReference>
<accession>A0A9W2ZF80</accession>
<dbReference type="InterPro" id="IPR000322">
    <property type="entry name" value="Glyco_hydro_31_TIM"/>
</dbReference>
<dbReference type="InterPro" id="IPR050985">
    <property type="entry name" value="Alpha-glycosidase_related"/>
</dbReference>
<dbReference type="AlphaFoldDB" id="A0A9W2ZF80"/>
<dbReference type="OrthoDB" id="10070917at2759"/>
<dbReference type="InterPro" id="IPR017853">
    <property type="entry name" value="GH"/>
</dbReference>
<keyword evidence="9" id="KW-1185">Reference proteome</keyword>
<keyword evidence="6" id="KW-0472">Membrane</keyword>
<feature type="transmembrane region" description="Helical" evidence="6">
    <location>
        <begin position="73"/>
        <end position="92"/>
    </location>
</feature>
<evidence type="ECO:0000256" key="2">
    <source>
        <dbReference type="ARBA" id="ARBA00022801"/>
    </source>
</evidence>
<dbReference type="Gene3D" id="2.60.40.1180">
    <property type="entry name" value="Golgi alpha-mannosidase II"/>
    <property type="match status" value="1"/>
</dbReference>
<dbReference type="SUPFAM" id="SSF51445">
    <property type="entry name" value="(Trans)glycosidases"/>
    <property type="match status" value="1"/>
</dbReference>
<feature type="transmembrane region" description="Helical" evidence="6">
    <location>
        <begin position="569"/>
        <end position="587"/>
    </location>
</feature>
<organism evidence="9 10">
    <name type="scientific">Biomphalaria glabrata</name>
    <name type="common">Bloodfluke planorb</name>
    <name type="synonym">Freshwater snail</name>
    <dbReference type="NCBI Taxonomy" id="6526"/>
    <lineage>
        <taxon>Eukaryota</taxon>
        <taxon>Metazoa</taxon>
        <taxon>Spiralia</taxon>
        <taxon>Lophotrochozoa</taxon>
        <taxon>Mollusca</taxon>
        <taxon>Gastropoda</taxon>
        <taxon>Heterobranchia</taxon>
        <taxon>Euthyneura</taxon>
        <taxon>Panpulmonata</taxon>
        <taxon>Hygrophila</taxon>
        <taxon>Lymnaeoidea</taxon>
        <taxon>Planorbidae</taxon>
        <taxon>Biomphalaria</taxon>
    </lineage>
</organism>
<feature type="transmembrane region" description="Helical" evidence="6">
    <location>
        <begin position="529"/>
        <end position="549"/>
    </location>
</feature>
<comment type="similarity">
    <text evidence="1 4">Belongs to the glycosyl hydrolase 31 family.</text>
</comment>
<evidence type="ECO:0000313" key="10">
    <source>
        <dbReference type="RefSeq" id="XP_055873598.1"/>
    </source>
</evidence>
<feature type="transmembrane region" description="Helical" evidence="6">
    <location>
        <begin position="496"/>
        <end position="517"/>
    </location>
</feature>
<dbReference type="Gene3D" id="3.20.20.80">
    <property type="entry name" value="Glycosidases"/>
    <property type="match status" value="2"/>
</dbReference>
<keyword evidence="6" id="KW-1133">Transmembrane helix</keyword>
<gene>
    <name evidence="10" type="primary">LOC106063124</name>
</gene>
<feature type="domain" description="Glycoside hydrolase family 31 TIM barrel" evidence="7">
    <location>
        <begin position="331"/>
        <end position="463"/>
    </location>
</feature>
<proteinExistence type="inferred from homology"/>
<feature type="domain" description="Glycosyl hydrolase family 31 C-terminal" evidence="8">
    <location>
        <begin position="621"/>
        <end position="703"/>
    </location>
</feature>
<dbReference type="GO" id="GO:0004553">
    <property type="term" value="F:hydrolase activity, hydrolyzing O-glycosyl compounds"/>
    <property type="evidence" value="ECO:0007669"/>
    <property type="project" value="InterPro"/>
</dbReference>
<dbReference type="PANTHER" id="PTHR43053:SF4">
    <property type="entry name" value="MYOGENESIS-REGULATING GLYCOSIDASE"/>
    <property type="match status" value="1"/>
</dbReference>
<dbReference type="PANTHER" id="PTHR43053">
    <property type="entry name" value="GLYCOSIDASE FAMILY 31"/>
    <property type="match status" value="1"/>
</dbReference>
<evidence type="ECO:0000259" key="7">
    <source>
        <dbReference type="Pfam" id="PF01055"/>
    </source>
</evidence>
<evidence type="ECO:0000259" key="8">
    <source>
        <dbReference type="Pfam" id="PF21365"/>
    </source>
</evidence>
<dbReference type="OMA" id="ETAYHMQ"/>
<feature type="compositionally biased region" description="Basic and acidic residues" evidence="5">
    <location>
        <begin position="1"/>
        <end position="13"/>
    </location>
</feature>
<keyword evidence="3 4" id="KW-0326">Glycosidase</keyword>